<reference evidence="2" key="1">
    <citation type="submission" date="2021-02" db="EMBL/GenBank/DDBJ databases">
        <authorList>
            <person name="Nowell W R."/>
        </authorList>
    </citation>
    <scope>NUCLEOTIDE SEQUENCE</scope>
</reference>
<dbReference type="AlphaFoldDB" id="A0A821U1W7"/>
<accession>A0A821U1W7</accession>
<comment type="caution">
    <text evidence="2">The sequence shown here is derived from an EMBL/GenBank/DDBJ whole genome shotgun (WGS) entry which is preliminary data.</text>
</comment>
<gene>
    <name evidence="3" type="ORF">QYT958_LOCUS43343</name>
    <name evidence="2" type="ORF">UJA718_LOCUS44765</name>
</gene>
<organism evidence="2 4">
    <name type="scientific">Rotaria socialis</name>
    <dbReference type="NCBI Taxonomy" id="392032"/>
    <lineage>
        <taxon>Eukaryota</taxon>
        <taxon>Metazoa</taxon>
        <taxon>Spiralia</taxon>
        <taxon>Gnathifera</taxon>
        <taxon>Rotifera</taxon>
        <taxon>Eurotatoria</taxon>
        <taxon>Bdelloidea</taxon>
        <taxon>Philodinida</taxon>
        <taxon>Philodinidae</taxon>
        <taxon>Rotaria</taxon>
    </lineage>
</organism>
<feature type="non-terminal residue" evidence="2">
    <location>
        <position position="69"/>
    </location>
</feature>
<feature type="non-terminal residue" evidence="2">
    <location>
        <position position="1"/>
    </location>
</feature>
<feature type="compositionally biased region" description="Basic and acidic residues" evidence="1">
    <location>
        <begin position="1"/>
        <end position="23"/>
    </location>
</feature>
<evidence type="ECO:0000313" key="4">
    <source>
        <dbReference type="Proteomes" id="UP000663873"/>
    </source>
</evidence>
<feature type="region of interest" description="Disordered" evidence="1">
    <location>
        <begin position="1"/>
        <end position="69"/>
    </location>
</feature>
<dbReference type="Proteomes" id="UP000663848">
    <property type="component" value="Unassembled WGS sequence"/>
</dbReference>
<evidence type="ECO:0000256" key="1">
    <source>
        <dbReference type="SAM" id="MobiDB-lite"/>
    </source>
</evidence>
<dbReference type="EMBL" id="CAJOBP010070923">
    <property type="protein sequence ID" value="CAF4882804.1"/>
    <property type="molecule type" value="Genomic_DNA"/>
</dbReference>
<sequence>REKLSNKDNESVESLKEAADEFQRQSLKLFETAYKKMQSDRESSQSSSSSSSSSSSEQASSEDDKSKQE</sequence>
<feature type="compositionally biased region" description="Low complexity" evidence="1">
    <location>
        <begin position="44"/>
        <end position="59"/>
    </location>
</feature>
<keyword evidence="4" id="KW-1185">Reference proteome</keyword>
<evidence type="ECO:0000313" key="3">
    <source>
        <dbReference type="EMBL" id="CAF5072265.1"/>
    </source>
</evidence>
<proteinExistence type="predicted"/>
<feature type="compositionally biased region" description="Basic and acidic residues" evidence="1">
    <location>
        <begin position="33"/>
        <end position="43"/>
    </location>
</feature>
<name>A0A821U1W7_9BILA</name>
<dbReference type="EMBL" id="CAJOBR010060938">
    <property type="protein sequence ID" value="CAF5072265.1"/>
    <property type="molecule type" value="Genomic_DNA"/>
</dbReference>
<evidence type="ECO:0000313" key="2">
    <source>
        <dbReference type="EMBL" id="CAF4882804.1"/>
    </source>
</evidence>
<dbReference type="Proteomes" id="UP000663873">
    <property type="component" value="Unassembled WGS sequence"/>
</dbReference>
<protein>
    <submittedName>
        <fullName evidence="2">Uncharacterized protein</fullName>
    </submittedName>
</protein>